<feature type="compositionally biased region" description="Polar residues" evidence="3">
    <location>
        <begin position="86"/>
        <end position="100"/>
    </location>
</feature>
<comment type="similarity">
    <text evidence="1">Belongs to the CCSER family.</text>
</comment>
<feature type="region of interest" description="Disordered" evidence="3">
    <location>
        <begin position="1"/>
        <end position="34"/>
    </location>
</feature>
<sequence length="121" mass="13745">MEEHIQDRPSLATKLPKFGSTTDPRDICGSTGIYTQSPRSAPIMGLRENTVMLDEMTLRHMVQDCTSVKTQLLKLKRLLQQEEDTGSQSDTQLSVPSTEPQEIETLWKTEDLLNEIQLLKE</sequence>
<feature type="non-terminal residue" evidence="4">
    <location>
        <position position="1"/>
    </location>
</feature>
<accession>G5E1F7</accession>
<dbReference type="GO" id="GO:0008017">
    <property type="term" value="F:microtubule binding"/>
    <property type="evidence" value="ECO:0007669"/>
    <property type="project" value="TreeGrafter"/>
</dbReference>
<dbReference type="InterPro" id="IPR029627">
    <property type="entry name" value="CCSER"/>
</dbReference>
<evidence type="ECO:0000256" key="2">
    <source>
        <dbReference type="ARBA" id="ARBA00023054"/>
    </source>
</evidence>
<name>G5E1F7_9PIPI</name>
<dbReference type="PANTHER" id="PTHR22461:SF2">
    <property type="entry name" value="SERINE-RICH COILED-COIL DOMAIN-CONTAINING PROTEIN 2"/>
    <property type="match status" value="1"/>
</dbReference>
<evidence type="ECO:0000313" key="4">
    <source>
        <dbReference type="EMBL" id="AEQ16983.1"/>
    </source>
</evidence>
<dbReference type="GO" id="GO:0001578">
    <property type="term" value="P:microtubule bundle formation"/>
    <property type="evidence" value="ECO:0007669"/>
    <property type="project" value="TreeGrafter"/>
</dbReference>
<dbReference type="PANTHER" id="PTHR22461">
    <property type="entry name" value="SERINE-RICH COILED-COIL DOMAIN-CONTAINING PROTEIN 2-RELATED"/>
    <property type="match status" value="1"/>
</dbReference>
<reference evidence="4" key="1">
    <citation type="submission" date="2011-09" db="EMBL/GenBank/DDBJ databases">
        <title>The odds of duplicate gene persistence after polyploidization.</title>
        <authorList>
            <person name="Chain F.J.J."/>
            <person name="Evans B.J."/>
            <person name="Dushoff J."/>
        </authorList>
    </citation>
    <scope>NUCLEOTIDE SEQUENCE</scope>
    <source>
        <tissue evidence="4">Liver</tissue>
    </source>
</reference>
<proteinExistence type="evidence at transcript level"/>
<evidence type="ECO:0000256" key="3">
    <source>
        <dbReference type="SAM" id="MobiDB-lite"/>
    </source>
</evidence>
<feature type="non-terminal residue" evidence="4">
    <location>
        <position position="121"/>
    </location>
</feature>
<dbReference type="AlphaFoldDB" id="G5E1F7"/>
<keyword evidence="2" id="KW-0175">Coiled coil</keyword>
<dbReference type="GO" id="GO:0015630">
    <property type="term" value="C:microtubule cytoskeleton"/>
    <property type="evidence" value="ECO:0007669"/>
    <property type="project" value="TreeGrafter"/>
</dbReference>
<evidence type="ECO:0000256" key="1">
    <source>
        <dbReference type="ARBA" id="ARBA00010949"/>
    </source>
</evidence>
<dbReference type="EMBL" id="JP287221">
    <property type="protein sequence ID" value="AEQ16983.1"/>
    <property type="molecule type" value="mRNA"/>
</dbReference>
<protein>
    <submittedName>
        <fullName evidence="4">Uncharacterized protein</fullName>
    </submittedName>
</protein>
<feature type="region of interest" description="Disordered" evidence="3">
    <location>
        <begin position="81"/>
        <end position="106"/>
    </location>
</feature>
<organism evidence="4">
    <name type="scientific">Pipa carvalhoi</name>
    <name type="common">Carvalho's Surinam toad</name>
    <dbReference type="NCBI Taxonomy" id="191480"/>
    <lineage>
        <taxon>Eukaryota</taxon>
        <taxon>Metazoa</taxon>
        <taxon>Chordata</taxon>
        <taxon>Craniata</taxon>
        <taxon>Vertebrata</taxon>
        <taxon>Euteleostomi</taxon>
        <taxon>Amphibia</taxon>
        <taxon>Batrachia</taxon>
        <taxon>Anura</taxon>
        <taxon>Pipoidea</taxon>
        <taxon>Pipidae</taxon>
        <taxon>Pipinae</taxon>
        <taxon>Pipa</taxon>
    </lineage>
</organism>